<accession>A0ABQ9IUE6</accession>
<evidence type="ECO:0000313" key="2">
    <source>
        <dbReference type="Proteomes" id="UP001162164"/>
    </source>
</evidence>
<dbReference type="SUPFAM" id="SSF56672">
    <property type="entry name" value="DNA/RNA polymerases"/>
    <property type="match status" value="1"/>
</dbReference>
<protein>
    <submittedName>
        <fullName evidence="1">Uncharacterized protein</fullName>
    </submittedName>
</protein>
<sequence length="117" mass="13119">MNSAKTSNRLILTSGACGSSLCAEYWDILYKLDPTHYYTAPGLSWDAIAMLKLARIELELVTDIDMIRFLKKGIRGGIKPASYIMYLDVPNPYGHSMGQALPTDEFRWLSTDEIANL</sequence>
<dbReference type="EMBL" id="JAPWTJ010002466">
    <property type="protein sequence ID" value="KAJ8966038.1"/>
    <property type="molecule type" value="Genomic_DNA"/>
</dbReference>
<dbReference type="Proteomes" id="UP001162164">
    <property type="component" value="Unassembled WGS sequence"/>
</dbReference>
<organism evidence="1 2">
    <name type="scientific">Molorchus minor</name>
    <dbReference type="NCBI Taxonomy" id="1323400"/>
    <lineage>
        <taxon>Eukaryota</taxon>
        <taxon>Metazoa</taxon>
        <taxon>Ecdysozoa</taxon>
        <taxon>Arthropoda</taxon>
        <taxon>Hexapoda</taxon>
        <taxon>Insecta</taxon>
        <taxon>Pterygota</taxon>
        <taxon>Neoptera</taxon>
        <taxon>Endopterygota</taxon>
        <taxon>Coleoptera</taxon>
        <taxon>Polyphaga</taxon>
        <taxon>Cucujiformia</taxon>
        <taxon>Chrysomeloidea</taxon>
        <taxon>Cerambycidae</taxon>
        <taxon>Lamiinae</taxon>
        <taxon>Monochamini</taxon>
        <taxon>Molorchus</taxon>
    </lineage>
</organism>
<comment type="caution">
    <text evidence="1">The sequence shown here is derived from an EMBL/GenBank/DDBJ whole genome shotgun (WGS) entry which is preliminary data.</text>
</comment>
<keyword evidence="2" id="KW-1185">Reference proteome</keyword>
<evidence type="ECO:0000313" key="1">
    <source>
        <dbReference type="EMBL" id="KAJ8966038.1"/>
    </source>
</evidence>
<dbReference type="InterPro" id="IPR043502">
    <property type="entry name" value="DNA/RNA_pol_sf"/>
</dbReference>
<name>A0ABQ9IUE6_9CUCU</name>
<reference evidence="1" key="1">
    <citation type="journal article" date="2023" name="Insect Mol. Biol.">
        <title>Genome sequencing provides insights into the evolution of gene families encoding plant cell wall-degrading enzymes in longhorned beetles.</title>
        <authorList>
            <person name="Shin N.R."/>
            <person name="Okamura Y."/>
            <person name="Kirsch R."/>
            <person name="Pauchet Y."/>
        </authorList>
    </citation>
    <scope>NUCLEOTIDE SEQUENCE</scope>
    <source>
        <strain evidence="1">MMC_N1</strain>
    </source>
</reference>
<gene>
    <name evidence="1" type="ORF">NQ317_009899</name>
</gene>
<proteinExistence type="predicted"/>